<accession>A0AAI9ZWH6</accession>
<dbReference type="Proteomes" id="UP001243989">
    <property type="component" value="Unassembled WGS sequence"/>
</dbReference>
<gene>
    <name evidence="1" type="ORF">BDP81DRAFT_196865</name>
</gene>
<protein>
    <submittedName>
        <fullName evidence="1">Uncharacterized protein</fullName>
    </submittedName>
</protein>
<evidence type="ECO:0000313" key="1">
    <source>
        <dbReference type="EMBL" id="KAK1639105.1"/>
    </source>
</evidence>
<dbReference type="RefSeq" id="XP_060447712.1">
    <property type="nucleotide sequence ID" value="XM_060582489.1"/>
</dbReference>
<evidence type="ECO:0000313" key="2">
    <source>
        <dbReference type="Proteomes" id="UP001243989"/>
    </source>
</evidence>
<reference evidence="1" key="1">
    <citation type="submission" date="2021-06" db="EMBL/GenBank/DDBJ databases">
        <title>Comparative genomics, transcriptomics and evolutionary studies reveal genomic signatures of adaptation to plant cell wall in hemibiotrophic fungi.</title>
        <authorList>
            <consortium name="DOE Joint Genome Institute"/>
            <person name="Baroncelli R."/>
            <person name="Diaz J.F."/>
            <person name="Benocci T."/>
            <person name="Peng M."/>
            <person name="Battaglia E."/>
            <person name="Haridas S."/>
            <person name="Andreopoulos W."/>
            <person name="Labutti K."/>
            <person name="Pangilinan J."/>
            <person name="Floch G.L."/>
            <person name="Makela M.R."/>
            <person name="Henrissat B."/>
            <person name="Grigoriev I.V."/>
            <person name="Crouch J.A."/>
            <person name="De Vries R.P."/>
            <person name="Sukno S.A."/>
            <person name="Thon M.R."/>
        </authorList>
    </citation>
    <scope>NUCLEOTIDE SEQUENCE</scope>
    <source>
        <strain evidence="1">CBS 102054</strain>
    </source>
</reference>
<name>A0AAI9ZWH6_9PEZI</name>
<dbReference type="EMBL" id="JAHMHQ010000006">
    <property type="protein sequence ID" value="KAK1639105.1"/>
    <property type="molecule type" value="Genomic_DNA"/>
</dbReference>
<proteinExistence type="predicted"/>
<dbReference type="GeneID" id="85467351"/>
<keyword evidence="2" id="KW-1185">Reference proteome</keyword>
<sequence>MRFRSWVTDLTLIVLHLRRLQPHRNPPPFHSCHINYSRCISLSFAKSFFSVGCSLKRVLNGSEPTVCRQRGKAA</sequence>
<comment type="caution">
    <text evidence="1">The sequence shown here is derived from an EMBL/GenBank/DDBJ whole genome shotgun (WGS) entry which is preliminary data.</text>
</comment>
<dbReference type="AlphaFoldDB" id="A0AAI9ZWH6"/>
<organism evidence="1 2">
    <name type="scientific">Colletotrichum phormii</name>
    <dbReference type="NCBI Taxonomy" id="359342"/>
    <lineage>
        <taxon>Eukaryota</taxon>
        <taxon>Fungi</taxon>
        <taxon>Dikarya</taxon>
        <taxon>Ascomycota</taxon>
        <taxon>Pezizomycotina</taxon>
        <taxon>Sordariomycetes</taxon>
        <taxon>Hypocreomycetidae</taxon>
        <taxon>Glomerellales</taxon>
        <taxon>Glomerellaceae</taxon>
        <taxon>Colletotrichum</taxon>
        <taxon>Colletotrichum acutatum species complex</taxon>
    </lineage>
</organism>